<evidence type="ECO:0000313" key="1">
    <source>
        <dbReference type="EMBL" id="KAH8018152.1"/>
    </source>
</evidence>
<accession>A0ACB8GF52</accession>
<dbReference type="EMBL" id="CM037614">
    <property type="protein sequence ID" value="KAH8018152.1"/>
    <property type="molecule type" value="Genomic_DNA"/>
</dbReference>
<proteinExistence type="predicted"/>
<keyword evidence="2" id="KW-1185">Reference proteome</keyword>
<dbReference type="Proteomes" id="UP000827872">
    <property type="component" value="Linkage Group LG01"/>
</dbReference>
<protein>
    <submittedName>
        <fullName evidence="1">Uncharacterized protein</fullName>
    </submittedName>
</protein>
<organism evidence="1 2">
    <name type="scientific">Sphaerodactylus townsendi</name>
    <dbReference type="NCBI Taxonomy" id="933632"/>
    <lineage>
        <taxon>Eukaryota</taxon>
        <taxon>Metazoa</taxon>
        <taxon>Chordata</taxon>
        <taxon>Craniata</taxon>
        <taxon>Vertebrata</taxon>
        <taxon>Euteleostomi</taxon>
        <taxon>Lepidosauria</taxon>
        <taxon>Squamata</taxon>
        <taxon>Bifurcata</taxon>
        <taxon>Gekkota</taxon>
        <taxon>Sphaerodactylidae</taxon>
        <taxon>Sphaerodactylus</taxon>
    </lineage>
</organism>
<comment type="caution">
    <text evidence="1">The sequence shown here is derived from an EMBL/GenBank/DDBJ whole genome shotgun (WGS) entry which is preliminary data.</text>
</comment>
<evidence type="ECO:0000313" key="2">
    <source>
        <dbReference type="Proteomes" id="UP000827872"/>
    </source>
</evidence>
<sequence length="115" mass="12457">MHNRGPPRVLLCSLRATRGLEEWQREEALLAGLYGSANILEGGKRVVPLLLVGQSTVFLCMLLVRVLSVSNIMLVRDCPRCPGVSVEVAVITAVLAKRPRAVLLSAHTGTDISKK</sequence>
<reference evidence="1" key="1">
    <citation type="submission" date="2021-08" db="EMBL/GenBank/DDBJ databases">
        <title>The first chromosome-level gecko genome reveals the dynamic sex chromosomes of Neotropical dwarf geckos (Sphaerodactylidae: Sphaerodactylus).</title>
        <authorList>
            <person name="Pinto B.J."/>
            <person name="Keating S.E."/>
            <person name="Gamble T."/>
        </authorList>
    </citation>
    <scope>NUCLEOTIDE SEQUENCE</scope>
    <source>
        <strain evidence="1">TG3544</strain>
    </source>
</reference>
<name>A0ACB8GF52_9SAUR</name>
<gene>
    <name evidence="1" type="ORF">K3G42_033731</name>
</gene>